<dbReference type="Gene3D" id="1.20.5.1230">
    <property type="entry name" value="Apolipoprotein A-I"/>
    <property type="match status" value="1"/>
</dbReference>
<evidence type="ECO:0000256" key="11">
    <source>
        <dbReference type="ARBA" id="ARBA00023166"/>
    </source>
</evidence>
<keyword evidence="8" id="KW-0345">HDL</keyword>
<dbReference type="GO" id="GO:0008203">
    <property type="term" value="P:cholesterol metabolic process"/>
    <property type="evidence" value="ECO:0007669"/>
    <property type="project" value="UniProtKB-KW"/>
</dbReference>
<dbReference type="GO" id="GO:0055090">
    <property type="term" value="P:acylglycerol homeostasis"/>
    <property type="evidence" value="ECO:0007669"/>
    <property type="project" value="TreeGrafter"/>
</dbReference>
<evidence type="ECO:0000313" key="14">
    <source>
        <dbReference type="Ensembl" id="ENSMMDP00005021571.1"/>
    </source>
</evidence>
<keyword evidence="11" id="KW-1207">Sterol metabolism</keyword>
<dbReference type="InterPro" id="IPR000074">
    <property type="entry name" value="ApoA_E"/>
</dbReference>
<evidence type="ECO:0000256" key="13">
    <source>
        <dbReference type="ARBA" id="ARBA00037506"/>
    </source>
</evidence>
<dbReference type="GO" id="GO:0060228">
    <property type="term" value="F:phosphatidylcholine-sterol O-acyltransferase activator activity"/>
    <property type="evidence" value="ECO:0007669"/>
    <property type="project" value="TreeGrafter"/>
</dbReference>
<keyword evidence="9" id="KW-0445">Lipid transport</keyword>
<keyword evidence="7" id="KW-0677">Repeat</keyword>
<evidence type="ECO:0000256" key="4">
    <source>
        <dbReference type="ARBA" id="ARBA00022525"/>
    </source>
</evidence>
<dbReference type="GO" id="GO:0034362">
    <property type="term" value="C:low-density lipoprotein particle"/>
    <property type="evidence" value="ECO:0007669"/>
    <property type="project" value="TreeGrafter"/>
</dbReference>
<keyword evidence="4" id="KW-0964">Secreted</keyword>
<accession>A0A667YJZ5</accession>
<dbReference type="GO" id="GO:1903561">
    <property type="term" value="C:extracellular vesicle"/>
    <property type="evidence" value="ECO:0007669"/>
    <property type="project" value="TreeGrafter"/>
</dbReference>
<keyword evidence="6" id="KW-0732">Signal</keyword>
<evidence type="ECO:0000256" key="10">
    <source>
        <dbReference type="ARBA" id="ARBA00023098"/>
    </source>
</evidence>
<dbReference type="AlphaFoldDB" id="A0A667YJZ5"/>
<name>A0A667YJZ5_9TELE</name>
<keyword evidence="3" id="KW-0813">Transport</keyword>
<keyword evidence="5" id="KW-0153">Cholesterol metabolism</keyword>
<evidence type="ECO:0000256" key="5">
    <source>
        <dbReference type="ARBA" id="ARBA00022548"/>
    </source>
</evidence>
<keyword evidence="15" id="KW-1185">Reference proteome</keyword>
<comment type="subcellular location">
    <subcellularLocation>
        <location evidence="1">Secreted</location>
    </subcellularLocation>
</comment>
<reference evidence="14" key="2">
    <citation type="submission" date="2025-08" db="UniProtKB">
        <authorList>
            <consortium name="Ensembl"/>
        </authorList>
    </citation>
    <scope>IDENTIFICATION</scope>
</reference>
<keyword evidence="12" id="KW-0753">Steroid metabolism</keyword>
<dbReference type="PANTHER" id="PTHR18976:SF11">
    <property type="entry name" value="APOLIPOPROTEIN A-I"/>
    <property type="match status" value="1"/>
</dbReference>
<dbReference type="GO" id="GO:0120020">
    <property type="term" value="F:cholesterol transfer activity"/>
    <property type="evidence" value="ECO:0007669"/>
    <property type="project" value="TreeGrafter"/>
</dbReference>
<evidence type="ECO:0000256" key="12">
    <source>
        <dbReference type="ARBA" id="ARBA00023221"/>
    </source>
</evidence>
<dbReference type="Pfam" id="PF01442">
    <property type="entry name" value="Apolipoprotein"/>
    <property type="match status" value="1"/>
</dbReference>
<dbReference type="PANTHER" id="PTHR18976">
    <property type="entry name" value="APOLIPOPROTEIN"/>
    <property type="match status" value="1"/>
</dbReference>
<dbReference type="GO" id="GO:0034364">
    <property type="term" value="C:high-density lipoprotein particle"/>
    <property type="evidence" value="ECO:0007669"/>
    <property type="project" value="UniProtKB-KW"/>
</dbReference>
<evidence type="ECO:0000256" key="3">
    <source>
        <dbReference type="ARBA" id="ARBA00022448"/>
    </source>
</evidence>
<evidence type="ECO:0000256" key="1">
    <source>
        <dbReference type="ARBA" id="ARBA00004613"/>
    </source>
</evidence>
<protein>
    <submittedName>
        <fullName evidence="14">Apolipoprotein A-Ib</fullName>
    </submittedName>
</protein>
<dbReference type="Ensembl" id="ENSMMDT00005022058.1">
    <property type="protein sequence ID" value="ENSMMDP00005021571.1"/>
    <property type="gene ID" value="ENSMMDG00005010539.1"/>
</dbReference>
<comment type="similarity">
    <text evidence="2">Belongs to the apolipoprotein A1/A4/E family.</text>
</comment>
<dbReference type="GO" id="GO:0042627">
    <property type="term" value="C:chylomicron"/>
    <property type="evidence" value="ECO:0007669"/>
    <property type="project" value="TreeGrafter"/>
</dbReference>
<evidence type="ECO:0000256" key="9">
    <source>
        <dbReference type="ARBA" id="ARBA00023055"/>
    </source>
</evidence>
<evidence type="ECO:0000256" key="6">
    <source>
        <dbReference type="ARBA" id="ARBA00022729"/>
    </source>
</evidence>
<evidence type="ECO:0000313" key="15">
    <source>
        <dbReference type="Proteomes" id="UP000472263"/>
    </source>
</evidence>
<dbReference type="GO" id="GO:0042157">
    <property type="term" value="P:lipoprotein metabolic process"/>
    <property type="evidence" value="ECO:0007669"/>
    <property type="project" value="InterPro"/>
</dbReference>
<evidence type="ECO:0000256" key="2">
    <source>
        <dbReference type="ARBA" id="ARBA00008788"/>
    </source>
</evidence>
<organism evidence="14 15">
    <name type="scientific">Myripristis murdjan</name>
    <name type="common">pinecone soldierfish</name>
    <dbReference type="NCBI Taxonomy" id="586833"/>
    <lineage>
        <taxon>Eukaryota</taxon>
        <taxon>Metazoa</taxon>
        <taxon>Chordata</taxon>
        <taxon>Craniata</taxon>
        <taxon>Vertebrata</taxon>
        <taxon>Euteleostomi</taxon>
        <taxon>Actinopterygii</taxon>
        <taxon>Neopterygii</taxon>
        <taxon>Teleostei</taxon>
        <taxon>Neoteleostei</taxon>
        <taxon>Acanthomorphata</taxon>
        <taxon>Holocentriformes</taxon>
        <taxon>Holocentridae</taxon>
        <taxon>Myripristis</taxon>
    </lineage>
</organism>
<reference evidence="14" key="1">
    <citation type="submission" date="2019-06" db="EMBL/GenBank/DDBJ databases">
        <authorList>
            <consortium name="Wellcome Sanger Institute Data Sharing"/>
        </authorList>
    </citation>
    <scope>NUCLEOTIDE SEQUENCE [LARGE SCALE GENOMIC DNA]</scope>
</reference>
<reference evidence="14" key="3">
    <citation type="submission" date="2025-09" db="UniProtKB">
        <authorList>
            <consortium name="Ensembl"/>
        </authorList>
    </citation>
    <scope>IDENTIFICATION</scope>
</reference>
<dbReference type="GO" id="GO:0033700">
    <property type="term" value="P:phospholipid efflux"/>
    <property type="evidence" value="ECO:0007669"/>
    <property type="project" value="TreeGrafter"/>
</dbReference>
<dbReference type="GO" id="GO:0033344">
    <property type="term" value="P:cholesterol efflux"/>
    <property type="evidence" value="ECO:0007669"/>
    <property type="project" value="TreeGrafter"/>
</dbReference>
<keyword evidence="10" id="KW-0443">Lipid metabolism</keyword>
<dbReference type="Proteomes" id="UP000472263">
    <property type="component" value="Chromosome 13"/>
</dbReference>
<dbReference type="GO" id="GO:0005543">
    <property type="term" value="F:phospholipid binding"/>
    <property type="evidence" value="ECO:0007669"/>
    <property type="project" value="TreeGrafter"/>
</dbReference>
<dbReference type="GO" id="GO:0034361">
    <property type="term" value="C:very-low-density lipoprotein particle"/>
    <property type="evidence" value="ECO:0007669"/>
    <property type="project" value="TreeGrafter"/>
</dbReference>
<dbReference type="InParanoid" id="A0A667YJZ5"/>
<comment type="function">
    <text evidence="13">Participates in the reverse transport of cholesterol from tissues to the liver for excretion by promoting cholesterol efflux from tissues and by acting as a cofactor for the lecithin cholesterol acyltransferase (LCAT).</text>
</comment>
<dbReference type="InterPro" id="IPR050163">
    <property type="entry name" value="Apolipoprotein_A1/A4/E"/>
</dbReference>
<dbReference type="SUPFAM" id="SSF58113">
    <property type="entry name" value="Apolipoprotein A-I"/>
    <property type="match status" value="1"/>
</dbReference>
<dbReference type="GeneTree" id="ENSGT00950000182929"/>
<evidence type="ECO:0000256" key="8">
    <source>
        <dbReference type="ARBA" id="ARBA00022850"/>
    </source>
</evidence>
<evidence type="ECO:0000256" key="7">
    <source>
        <dbReference type="ARBA" id="ARBA00022737"/>
    </source>
</evidence>
<proteinExistence type="inferred from homology"/>
<sequence>RPHPSPRHYKKSALSTVVQSQDQHHQVRQATAAAVAGTQSDAVSQLDQVRGAVNVALEDVINSLKNAAANLEDTEYKEYKYSNSLDLVHERFKAAQGEVAPYTNAFIGQFEESATSFFNTMKAEIEALRTELEPHSETVRTVVMKHLNEYRAALEPVIDEYAAKHRANMDELKTKLEPIIEDMQAKVTTNVEETKNAVMPIVDHVSGKMHEHLEALRKMAEPYVAEYREQLKQAATDMSAEGLKEKVAPFVEDFKAKLSAFCQSLTAASKK</sequence>